<dbReference type="OrthoDB" id="2970389at2"/>
<name>A0A2U1JX04_9BACI</name>
<evidence type="ECO:0000313" key="1">
    <source>
        <dbReference type="EMBL" id="PWA09746.1"/>
    </source>
</evidence>
<dbReference type="AlphaFoldDB" id="A0A2U1JX04"/>
<sequence length="67" mass="7650">MKEKRKKEFEFPTEANIQGDVGVQVKLNHSVKTEDKFVGDSVDEHKDLEAGNEYIAEKEIGQTFHNS</sequence>
<organism evidence="1 2">
    <name type="scientific">Pueribacillus theae</name>
    <dbReference type="NCBI Taxonomy" id="2171751"/>
    <lineage>
        <taxon>Bacteria</taxon>
        <taxon>Bacillati</taxon>
        <taxon>Bacillota</taxon>
        <taxon>Bacilli</taxon>
        <taxon>Bacillales</taxon>
        <taxon>Bacillaceae</taxon>
        <taxon>Pueribacillus</taxon>
    </lineage>
</organism>
<dbReference type="EMBL" id="QCZG01000026">
    <property type="protein sequence ID" value="PWA09746.1"/>
    <property type="molecule type" value="Genomic_DNA"/>
</dbReference>
<gene>
    <name evidence="1" type="ORF">DCC39_12335</name>
</gene>
<reference evidence="1 2" key="1">
    <citation type="submission" date="2018-04" db="EMBL/GenBank/DDBJ databases">
        <title>Camelliibacillus theae gen. nov., sp. nov., isolated from Pu'er tea.</title>
        <authorList>
            <person name="Niu L."/>
        </authorList>
    </citation>
    <scope>NUCLEOTIDE SEQUENCE [LARGE SCALE GENOMIC DNA]</scope>
    <source>
        <strain evidence="1 2">T8</strain>
    </source>
</reference>
<proteinExistence type="predicted"/>
<protein>
    <recommendedName>
        <fullName evidence="3">DUF4025 domain-containing protein</fullName>
    </recommendedName>
</protein>
<dbReference type="Proteomes" id="UP000245998">
    <property type="component" value="Unassembled WGS sequence"/>
</dbReference>
<keyword evidence="2" id="KW-1185">Reference proteome</keyword>
<comment type="caution">
    <text evidence="1">The sequence shown here is derived from an EMBL/GenBank/DDBJ whole genome shotgun (WGS) entry which is preliminary data.</text>
</comment>
<dbReference type="RefSeq" id="WP_116555209.1">
    <property type="nucleotide sequence ID" value="NZ_QCZG01000026.1"/>
</dbReference>
<accession>A0A2U1JX04</accession>
<evidence type="ECO:0000313" key="2">
    <source>
        <dbReference type="Proteomes" id="UP000245998"/>
    </source>
</evidence>
<evidence type="ECO:0008006" key="3">
    <source>
        <dbReference type="Google" id="ProtNLM"/>
    </source>
</evidence>